<gene>
    <name evidence="14" type="ORF">SAMN05660199_01295</name>
</gene>
<evidence type="ECO:0000259" key="13">
    <source>
        <dbReference type="PROSITE" id="PS50885"/>
    </source>
</evidence>
<dbReference type="STRING" id="1052260.SAMN05660199_01295"/>
<dbReference type="CDD" id="cd00075">
    <property type="entry name" value="HATPase"/>
    <property type="match status" value="1"/>
</dbReference>
<dbReference type="CDD" id="cd00082">
    <property type="entry name" value="HisKA"/>
    <property type="match status" value="1"/>
</dbReference>
<dbReference type="SMART" id="SM00388">
    <property type="entry name" value="HisKA"/>
    <property type="match status" value="1"/>
</dbReference>
<dbReference type="PRINTS" id="PR00344">
    <property type="entry name" value="BCTRLSENSOR"/>
</dbReference>
<proteinExistence type="predicted"/>
<keyword evidence="7 14" id="KW-0418">Kinase</keyword>
<dbReference type="InterPro" id="IPR003661">
    <property type="entry name" value="HisK_dim/P_dom"/>
</dbReference>
<dbReference type="PANTHER" id="PTHR45436">
    <property type="entry name" value="SENSOR HISTIDINE KINASE YKOH"/>
    <property type="match status" value="1"/>
</dbReference>
<dbReference type="Pfam" id="PF00512">
    <property type="entry name" value="HisKA"/>
    <property type="match status" value="1"/>
</dbReference>
<evidence type="ECO:0000256" key="7">
    <source>
        <dbReference type="ARBA" id="ARBA00022777"/>
    </source>
</evidence>
<evidence type="ECO:0000256" key="2">
    <source>
        <dbReference type="ARBA" id="ARBA00004236"/>
    </source>
</evidence>
<dbReference type="InterPro" id="IPR036097">
    <property type="entry name" value="HisK_dim/P_sf"/>
</dbReference>
<dbReference type="InterPro" id="IPR003660">
    <property type="entry name" value="HAMP_dom"/>
</dbReference>
<evidence type="ECO:0000256" key="3">
    <source>
        <dbReference type="ARBA" id="ARBA00012438"/>
    </source>
</evidence>
<evidence type="ECO:0000313" key="14">
    <source>
        <dbReference type="EMBL" id="SDO08384.1"/>
    </source>
</evidence>
<dbReference type="Gene3D" id="6.10.340.10">
    <property type="match status" value="1"/>
</dbReference>
<organism evidence="14 15">
    <name type="scientific">Klenkia soli</name>
    <dbReference type="NCBI Taxonomy" id="1052260"/>
    <lineage>
        <taxon>Bacteria</taxon>
        <taxon>Bacillati</taxon>
        <taxon>Actinomycetota</taxon>
        <taxon>Actinomycetes</taxon>
        <taxon>Geodermatophilales</taxon>
        <taxon>Geodermatophilaceae</taxon>
        <taxon>Klenkia</taxon>
    </lineage>
</organism>
<dbReference type="RefSeq" id="WP_091241662.1">
    <property type="nucleotide sequence ID" value="NZ_FNIR01000003.1"/>
</dbReference>
<dbReference type="PANTHER" id="PTHR45436:SF5">
    <property type="entry name" value="SENSOR HISTIDINE KINASE TRCS"/>
    <property type="match status" value="1"/>
</dbReference>
<feature type="domain" description="HAMP" evidence="13">
    <location>
        <begin position="183"/>
        <end position="236"/>
    </location>
</feature>
<reference evidence="15" key="1">
    <citation type="submission" date="2016-10" db="EMBL/GenBank/DDBJ databases">
        <authorList>
            <person name="Varghese N."/>
            <person name="Submissions S."/>
        </authorList>
    </citation>
    <scope>NUCLEOTIDE SEQUENCE [LARGE SCALE GENOMIC DNA]</scope>
    <source>
        <strain evidence="15">DSM 45843</strain>
    </source>
</reference>
<dbReference type="Gene3D" id="3.30.565.10">
    <property type="entry name" value="Histidine kinase-like ATPase, C-terminal domain"/>
    <property type="match status" value="1"/>
</dbReference>
<keyword evidence="15" id="KW-1185">Reference proteome</keyword>
<evidence type="ECO:0000256" key="4">
    <source>
        <dbReference type="ARBA" id="ARBA00022553"/>
    </source>
</evidence>
<keyword evidence="8 11" id="KW-1133">Transmembrane helix</keyword>
<dbReference type="EC" id="2.7.13.3" evidence="3"/>
<dbReference type="PROSITE" id="PS50109">
    <property type="entry name" value="HIS_KIN"/>
    <property type="match status" value="1"/>
</dbReference>
<dbReference type="EMBL" id="FNIR01000003">
    <property type="protein sequence ID" value="SDO08384.1"/>
    <property type="molecule type" value="Genomic_DNA"/>
</dbReference>
<accession>A0A1H0GNB3</accession>
<dbReference type="OrthoDB" id="3849995at2"/>
<comment type="subcellular location">
    <subcellularLocation>
        <location evidence="2">Cell membrane</location>
    </subcellularLocation>
</comment>
<dbReference type="InterPro" id="IPR050428">
    <property type="entry name" value="TCS_sensor_his_kinase"/>
</dbReference>
<dbReference type="InterPro" id="IPR004358">
    <property type="entry name" value="Sig_transdc_His_kin-like_C"/>
</dbReference>
<keyword evidence="9" id="KW-0902">Two-component regulatory system</keyword>
<keyword evidence="10 11" id="KW-0472">Membrane</keyword>
<evidence type="ECO:0000313" key="15">
    <source>
        <dbReference type="Proteomes" id="UP000199088"/>
    </source>
</evidence>
<dbReference type="InterPro" id="IPR036890">
    <property type="entry name" value="HATPase_C_sf"/>
</dbReference>
<dbReference type="Pfam" id="PF02518">
    <property type="entry name" value="HATPase_c"/>
    <property type="match status" value="1"/>
</dbReference>
<sequence>MSGRCARTSLRTRLSWSATLVVALWVLLLAVGANALLARVLAGQADDVLQARAEAVAQTVDVATDGTVTVLDARDDQALDVGTWIIDGAGGIVERPPGSTDTLDRRAVDLAAQGAGTVDVDTGQTVRLRALPLSDDGQQVAAVVTSTSLSPYQQIERTALLGSIGVALLLVVVVHLVLRANVTRALRPVQDMSTQAGRWSADDTDRRFGDDPRPAELAELAGTLDQLLDRQAAVLRHEQRFTEELSHELRTPLARAQAEIDLLRAQPRDARELADAHAAVDRSTRAMASILETMLSAARSSEAVSPGRARLVDALAPLADPDARVPVVLTGDPDLVVGVDADVVVRALAPVVDNAVRFAATRVEVHGEARAGRVVVTVLDDGTGLTPQVAARVFDPGFRGDPADGHGGAGLGLALTRRLALAAGGTVVAVPGDHGRVEVTLPRG</sequence>
<dbReference type="Proteomes" id="UP000199088">
    <property type="component" value="Unassembled WGS sequence"/>
</dbReference>
<name>A0A1H0GNB3_9ACTN</name>
<dbReference type="InterPro" id="IPR003594">
    <property type="entry name" value="HATPase_dom"/>
</dbReference>
<keyword evidence="6 11" id="KW-0812">Transmembrane</keyword>
<evidence type="ECO:0000256" key="5">
    <source>
        <dbReference type="ARBA" id="ARBA00022679"/>
    </source>
</evidence>
<dbReference type="AlphaFoldDB" id="A0A1H0GNB3"/>
<dbReference type="SUPFAM" id="SSF55874">
    <property type="entry name" value="ATPase domain of HSP90 chaperone/DNA topoisomerase II/histidine kinase"/>
    <property type="match status" value="1"/>
</dbReference>
<feature type="transmembrane region" description="Helical" evidence="11">
    <location>
        <begin position="159"/>
        <end position="178"/>
    </location>
</feature>
<keyword evidence="4" id="KW-0597">Phosphoprotein</keyword>
<evidence type="ECO:0000256" key="11">
    <source>
        <dbReference type="SAM" id="Phobius"/>
    </source>
</evidence>
<comment type="catalytic activity">
    <reaction evidence="1">
        <text>ATP + protein L-histidine = ADP + protein N-phospho-L-histidine.</text>
        <dbReference type="EC" id="2.7.13.3"/>
    </reaction>
</comment>
<dbReference type="SMART" id="SM00387">
    <property type="entry name" value="HATPase_c"/>
    <property type="match status" value="1"/>
</dbReference>
<dbReference type="GO" id="GO:0000155">
    <property type="term" value="F:phosphorelay sensor kinase activity"/>
    <property type="evidence" value="ECO:0007669"/>
    <property type="project" value="InterPro"/>
</dbReference>
<protein>
    <recommendedName>
        <fullName evidence="3">histidine kinase</fullName>
        <ecNumber evidence="3">2.7.13.3</ecNumber>
    </recommendedName>
</protein>
<dbReference type="Gene3D" id="1.10.287.130">
    <property type="match status" value="1"/>
</dbReference>
<dbReference type="InterPro" id="IPR005467">
    <property type="entry name" value="His_kinase_dom"/>
</dbReference>
<evidence type="ECO:0000256" key="10">
    <source>
        <dbReference type="ARBA" id="ARBA00023136"/>
    </source>
</evidence>
<evidence type="ECO:0000256" key="1">
    <source>
        <dbReference type="ARBA" id="ARBA00000085"/>
    </source>
</evidence>
<feature type="domain" description="Histidine kinase" evidence="12">
    <location>
        <begin position="244"/>
        <end position="444"/>
    </location>
</feature>
<dbReference type="SUPFAM" id="SSF47384">
    <property type="entry name" value="Homodimeric domain of signal transducing histidine kinase"/>
    <property type="match status" value="1"/>
</dbReference>
<dbReference type="PROSITE" id="PS50885">
    <property type="entry name" value="HAMP"/>
    <property type="match status" value="1"/>
</dbReference>
<evidence type="ECO:0000256" key="9">
    <source>
        <dbReference type="ARBA" id="ARBA00023012"/>
    </source>
</evidence>
<evidence type="ECO:0000256" key="6">
    <source>
        <dbReference type="ARBA" id="ARBA00022692"/>
    </source>
</evidence>
<evidence type="ECO:0000256" key="8">
    <source>
        <dbReference type="ARBA" id="ARBA00022989"/>
    </source>
</evidence>
<evidence type="ECO:0000259" key="12">
    <source>
        <dbReference type="PROSITE" id="PS50109"/>
    </source>
</evidence>
<dbReference type="GO" id="GO:0005886">
    <property type="term" value="C:plasma membrane"/>
    <property type="evidence" value="ECO:0007669"/>
    <property type="project" value="UniProtKB-SubCell"/>
</dbReference>
<keyword evidence="5" id="KW-0808">Transferase</keyword>